<organism evidence="2 3">
    <name type="scientific">Streptomyces morookaense</name>
    <name type="common">Streptoverticillium morookaense</name>
    <dbReference type="NCBI Taxonomy" id="1970"/>
    <lineage>
        <taxon>Bacteria</taxon>
        <taxon>Bacillati</taxon>
        <taxon>Actinomycetota</taxon>
        <taxon>Actinomycetes</taxon>
        <taxon>Kitasatosporales</taxon>
        <taxon>Streptomycetaceae</taxon>
        <taxon>Streptomyces</taxon>
    </lineage>
</organism>
<feature type="signal peptide" evidence="1">
    <location>
        <begin position="1"/>
        <end position="21"/>
    </location>
</feature>
<dbReference type="EMBL" id="JABBXF010000001">
    <property type="protein sequence ID" value="NVK76152.1"/>
    <property type="molecule type" value="Genomic_DNA"/>
</dbReference>
<keyword evidence="1" id="KW-0732">Signal</keyword>
<dbReference type="AlphaFoldDB" id="A0A7Y7AZF7"/>
<sequence length="176" mass="18368">MRGTAVTLGSLALVLSSLVWAPDSQARPREQGAVTCTGNSVSRYDPPLTLTPQPTRVHAEVRYDSCTAHAGHTFAATSTFESLRTAASCVSDSDALGVETVRYADGGRSVIAIESATTVRDMGVLFTLQSGRVTEGRGAGHQVRRTVAAPPRQLPTDCLTSGIGGSNSGVQLEILP</sequence>
<gene>
    <name evidence="2" type="ORF">HG542_00600</name>
</gene>
<dbReference type="RefSeq" id="WP_171077944.1">
    <property type="nucleotide sequence ID" value="NZ_BNBU01000007.1"/>
</dbReference>
<evidence type="ECO:0000313" key="3">
    <source>
        <dbReference type="Proteomes" id="UP000587462"/>
    </source>
</evidence>
<name>A0A7Y7AZF7_STRMO</name>
<proteinExistence type="predicted"/>
<keyword evidence="3" id="KW-1185">Reference proteome</keyword>
<accession>A0A7Y7AZF7</accession>
<dbReference type="Proteomes" id="UP000587462">
    <property type="component" value="Unassembled WGS sequence"/>
</dbReference>
<protein>
    <submittedName>
        <fullName evidence="2">Uncharacterized protein</fullName>
    </submittedName>
</protein>
<comment type="caution">
    <text evidence="2">The sequence shown here is derived from an EMBL/GenBank/DDBJ whole genome shotgun (WGS) entry which is preliminary data.</text>
</comment>
<feature type="chain" id="PRO_5038535945" evidence="1">
    <location>
        <begin position="22"/>
        <end position="176"/>
    </location>
</feature>
<evidence type="ECO:0000256" key="1">
    <source>
        <dbReference type="SAM" id="SignalP"/>
    </source>
</evidence>
<reference evidence="2 3" key="1">
    <citation type="submission" date="2020-04" db="EMBL/GenBank/DDBJ databases">
        <title>Draft Genome Sequence of Streptomyces morookaense DSM 40503, an 8-azaguanine-producing strain.</title>
        <authorList>
            <person name="Qi J."/>
            <person name="Gao J.-M."/>
        </authorList>
    </citation>
    <scope>NUCLEOTIDE SEQUENCE [LARGE SCALE GENOMIC DNA]</scope>
    <source>
        <strain evidence="2 3">DSM 40503</strain>
    </source>
</reference>
<evidence type="ECO:0000313" key="2">
    <source>
        <dbReference type="EMBL" id="NVK76152.1"/>
    </source>
</evidence>